<dbReference type="SUPFAM" id="SSF48592">
    <property type="entry name" value="GroEL equatorial domain-like"/>
    <property type="match status" value="1"/>
</dbReference>
<evidence type="ECO:0000256" key="2">
    <source>
        <dbReference type="ARBA" id="ARBA00008020"/>
    </source>
</evidence>
<dbReference type="InterPro" id="IPR027410">
    <property type="entry name" value="TCP-1-like_intermed_sf"/>
</dbReference>
<evidence type="ECO:0000256" key="9">
    <source>
        <dbReference type="RuleBase" id="RU004187"/>
    </source>
</evidence>
<comment type="subcellular location">
    <subcellularLocation>
        <location evidence="1">Cytoplasm</location>
    </subcellularLocation>
</comment>
<dbReference type="Proteomes" id="UP001174909">
    <property type="component" value="Unassembled WGS sequence"/>
</dbReference>
<evidence type="ECO:0000256" key="3">
    <source>
        <dbReference type="ARBA" id="ARBA00016981"/>
    </source>
</evidence>
<evidence type="ECO:0000256" key="6">
    <source>
        <dbReference type="ARBA" id="ARBA00022840"/>
    </source>
</evidence>
<dbReference type="InterPro" id="IPR002194">
    <property type="entry name" value="Chaperonin_TCP-1_CS"/>
</dbReference>
<keyword evidence="6 9" id="KW-0067">ATP-binding</keyword>
<dbReference type="Gene3D" id="3.50.7.10">
    <property type="entry name" value="GroEL"/>
    <property type="match status" value="1"/>
</dbReference>
<keyword evidence="4" id="KW-0963">Cytoplasm</keyword>
<dbReference type="PANTHER" id="PTHR11353">
    <property type="entry name" value="CHAPERONIN"/>
    <property type="match status" value="1"/>
</dbReference>
<comment type="similarity">
    <text evidence="2 9">Belongs to the TCP-1 chaperonin family.</text>
</comment>
<dbReference type="GO" id="GO:0051082">
    <property type="term" value="F:unfolded protein binding"/>
    <property type="evidence" value="ECO:0007669"/>
    <property type="project" value="InterPro"/>
</dbReference>
<dbReference type="NCBIfam" id="TIGR02346">
    <property type="entry name" value="chap_CCT_theta"/>
    <property type="match status" value="1"/>
</dbReference>
<dbReference type="Pfam" id="PF00118">
    <property type="entry name" value="Cpn60_TCP1"/>
    <property type="match status" value="1"/>
</dbReference>
<dbReference type="GO" id="GO:0005524">
    <property type="term" value="F:ATP binding"/>
    <property type="evidence" value="ECO:0007669"/>
    <property type="project" value="UniProtKB-KW"/>
</dbReference>
<name>A0AA35R219_GEOBA</name>
<keyword evidence="7 9" id="KW-0143">Chaperone</keyword>
<dbReference type="PROSITE" id="PS00750">
    <property type="entry name" value="TCP1_1"/>
    <property type="match status" value="1"/>
</dbReference>
<evidence type="ECO:0000256" key="4">
    <source>
        <dbReference type="ARBA" id="ARBA00022490"/>
    </source>
</evidence>
<evidence type="ECO:0000313" key="11">
    <source>
        <dbReference type="Proteomes" id="UP001174909"/>
    </source>
</evidence>
<dbReference type="InterPro" id="IPR012721">
    <property type="entry name" value="Chap_CCT_theta"/>
</dbReference>
<dbReference type="GO" id="GO:0140662">
    <property type="term" value="F:ATP-dependent protein folding chaperone"/>
    <property type="evidence" value="ECO:0007669"/>
    <property type="project" value="InterPro"/>
</dbReference>
<evidence type="ECO:0000313" key="10">
    <source>
        <dbReference type="EMBL" id="CAI7999844.1"/>
    </source>
</evidence>
<evidence type="ECO:0000256" key="7">
    <source>
        <dbReference type="ARBA" id="ARBA00023186"/>
    </source>
</evidence>
<dbReference type="GO" id="GO:0016887">
    <property type="term" value="F:ATP hydrolysis activity"/>
    <property type="evidence" value="ECO:0007669"/>
    <property type="project" value="InterPro"/>
</dbReference>
<protein>
    <recommendedName>
        <fullName evidence="3">T-complex protein 1 subunit theta</fullName>
    </recommendedName>
    <alternativeName>
        <fullName evidence="8">CCT-theta</fullName>
    </alternativeName>
</protein>
<comment type="caution">
    <text evidence="10">The sequence shown here is derived from an EMBL/GenBank/DDBJ whole genome shotgun (WGS) entry which is preliminary data.</text>
</comment>
<dbReference type="InterPro" id="IPR027409">
    <property type="entry name" value="GroEL-like_apical_dom_sf"/>
</dbReference>
<gene>
    <name evidence="10" type="ORF">GBAR_LOCUS2798</name>
</gene>
<accession>A0AA35R219</accession>
<dbReference type="InterPro" id="IPR027413">
    <property type="entry name" value="GROEL-like_equatorial_sf"/>
</dbReference>
<dbReference type="GO" id="GO:0005737">
    <property type="term" value="C:cytoplasm"/>
    <property type="evidence" value="ECO:0007669"/>
    <property type="project" value="UniProtKB-SubCell"/>
</dbReference>
<dbReference type="Gene3D" id="1.10.560.10">
    <property type="entry name" value="GroEL-like equatorial domain"/>
    <property type="match status" value="1"/>
</dbReference>
<dbReference type="CDD" id="cd03341">
    <property type="entry name" value="TCP1_theta"/>
    <property type="match status" value="1"/>
</dbReference>
<organism evidence="10 11">
    <name type="scientific">Geodia barretti</name>
    <name type="common">Barrett's horny sponge</name>
    <dbReference type="NCBI Taxonomy" id="519541"/>
    <lineage>
        <taxon>Eukaryota</taxon>
        <taxon>Metazoa</taxon>
        <taxon>Porifera</taxon>
        <taxon>Demospongiae</taxon>
        <taxon>Heteroscleromorpha</taxon>
        <taxon>Tetractinellida</taxon>
        <taxon>Astrophorina</taxon>
        <taxon>Geodiidae</taxon>
        <taxon>Geodia</taxon>
    </lineage>
</organism>
<sequence>MALPIPRTGLATMLKDGARHFHGLEEAVYRNINACKELSVVTRSAYGPNGMNKMVINHLEKLFVTKDTGTVIKELEVEHPAAKMMVMATQMMEQEVGDGTNFVMVLSGALISNAEELLKMGLSPSEVAEGYELACEKALTILPDLVCHTLSDLRSKEEVVRALRTSLASKQYGHEDFLASLLADACISILPEDPRSFNVDNVRVAKILGSGVLATTVMNGMVFKRVVEGTIDRATDAKIAVYSCPFDSTATETKGTVLLKTASELKTFSKGEEDLIERQVNALSELGVKVVVSGGKVGEMALHFLNQYKIMVVRLLSKFDLRRLCRAVGATALPKMVPPSQEEMGHCDVVEVQEIGGTNVILFTQKAGDSRIATIVVRGSTDNIMDDIERTVDDGINTFKCLTKDGRFVPGAGATEIELARQLASYGETCPGMEQYAIKKFAESLEALPRALAENSGVKAMEVVSKLYTSHQAGDQNSGFDIEGEGAAVKDVAAAGIWDLYLAKMWGLKLATNAAATVLRVDQIIMAKAAGGPKPQDNPVVRDDE</sequence>
<evidence type="ECO:0000256" key="8">
    <source>
        <dbReference type="ARBA" id="ARBA00029602"/>
    </source>
</evidence>
<dbReference type="EMBL" id="CASHTH010000386">
    <property type="protein sequence ID" value="CAI7999844.1"/>
    <property type="molecule type" value="Genomic_DNA"/>
</dbReference>
<proteinExistence type="inferred from homology"/>
<dbReference type="Gene3D" id="3.30.260.10">
    <property type="entry name" value="TCP-1-like chaperonin intermediate domain"/>
    <property type="match status" value="1"/>
</dbReference>
<keyword evidence="5 9" id="KW-0547">Nucleotide-binding</keyword>
<dbReference type="InterPro" id="IPR002423">
    <property type="entry name" value="Cpn60/GroEL/TCP-1"/>
</dbReference>
<evidence type="ECO:0000256" key="5">
    <source>
        <dbReference type="ARBA" id="ARBA00022741"/>
    </source>
</evidence>
<dbReference type="PRINTS" id="PR00304">
    <property type="entry name" value="TCOMPLEXTCP1"/>
</dbReference>
<keyword evidence="11" id="KW-1185">Reference proteome</keyword>
<reference evidence="10" key="1">
    <citation type="submission" date="2023-03" db="EMBL/GenBank/DDBJ databases">
        <authorList>
            <person name="Steffen K."/>
            <person name="Cardenas P."/>
        </authorList>
    </citation>
    <scope>NUCLEOTIDE SEQUENCE</scope>
</reference>
<dbReference type="InterPro" id="IPR017998">
    <property type="entry name" value="Chaperone_TCP-1"/>
</dbReference>
<evidence type="ECO:0000256" key="1">
    <source>
        <dbReference type="ARBA" id="ARBA00004496"/>
    </source>
</evidence>
<dbReference type="SUPFAM" id="SSF54849">
    <property type="entry name" value="GroEL-intermediate domain like"/>
    <property type="match status" value="1"/>
</dbReference>
<dbReference type="AlphaFoldDB" id="A0AA35R219"/>
<dbReference type="SUPFAM" id="SSF52029">
    <property type="entry name" value="GroEL apical domain-like"/>
    <property type="match status" value="1"/>
</dbReference>
<dbReference type="FunFam" id="3.50.7.10:FF:000008">
    <property type="entry name" value="T-complex protein 1 subunit theta"/>
    <property type="match status" value="1"/>
</dbReference>